<sequence length="257" mass="29051">MERCRFSCSFTRYFIVFLFLLSVINGQDSSQVAPDGGFLKREYSLTKPYSSNGMTMPFWDFRDNAMLTNNYIRLTSNHQAKLGSVWNKIPCYLRDWEMQVQFKVHGGGRTLAADGFAIWYTKERMTPGPVFGSRDEFHGLGVFFDTYKNGPQAVTFPQITAMIGNGTTKYDHMTDGKINSVGSCLASFRNKDYDTFVTVRYVKETLSVRLDIDGLGEWKECFIVPGVKLPTGYFIGVSAATGDLADNHDVTNIHRQP</sequence>
<dbReference type="SUPFAM" id="SSF49899">
    <property type="entry name" value="Concanavalin A-like lectins/glucanases"/>
    <property type="match status" value="1"/>
</dbReference>
<proteinExistence type="predicted"/>
<dbReference type="AlphaFoldDB" id="H2Y8X6"/>
<evidence type="ECO:0000256" key="11">
    <source>
        <dbReference type="ARBA" id="ARBA00046288"/>
    </source>
</evidence>
<dbReference type="Ensembl" id="ENSCSAVT00000001805.1">
    <property type="protein sequence ID" value="ENSCSAVP00000001774.1"/>
    <property type="gene ID" value="ENSCSAVG00000001034.1"/>
</dbReference>
<dbReference type="PANTHER" id="PTHR12223:SF45">
    <property type="entry name" value="RE50040P"/>
    <property type="match status" value="1"/>
</dbReference>
<keyword evidence="10" id="KW-0325">Glycoprotein</keyword>
<dbReference type="STRING" id="51511.ENSCSAVP00000001774"/>
<keyword evidence="3" id="KW-0479">Metal-binding</keyword>
<dbReference type="FunFam" id="2.60.120.200:FF:000017">
    <property type="entry name" value="Vesicular integral-membrane protein VIP36"/>
    <property type="match status" value="1"/>
</dbReference>
<dbReference type="InterPro" id="IPR013320">
    <property type="entry name" value="ConA-like_dom_sf"/>
</dbReference>
<name>H2Y8X6_CIOSA</name>
<evidence type="ECO:0000256" key="7">
    <source>
        <dbReference type="ARBA" id="ARBA00023034"/>
    </source>
</evidence>
<evidence type="ECO:0000313" key="15">
    <source>
        <dbReference type="Proteomes" id="UP000007875"/>
    </source>
</evidence>
<feature type="signal peptide" evidence="12">
    <location>
        <begin position="1"/>
        <end position="26"/>
    </location>
</feature>
<keyword evidence="2" id="KW-0812">Transmembrane</keyword>
<evidence type="ECO:0000259" key="13">
    <source>
        <dbReference type="PROSITE" id="PS51328"/>
    </source>
</evidence>
<keyword evidence="6" id="KW-1133">Transmembrane helix</keyword>
<feature type="chain" id="PRO_5003578127" description="L-type lectin-like domain-containing protein" evidence="12">
    <location>
        <begin position="27"/>
        <end position="257"/>
    </location>
</feature>
<dbReference type="PROSITE" id="PS51328">
    <property type="entry name" value="L_LECTIN_LIKE"/>
    <property type="match status" value="1"/>
</dbReference>
<reference evidence="14" key="3">
    <citation type="submission" date="2025-09" db="UniProtKB">
        <authorList>
            <consortium name="Ensembl"/>
        </authorList>
    </citation>
    <scope>IDENTIFICATION</scope>
</reference>
<accession>H2Y8X6</accession>
<dbReference type="OMA" id="GCTADIR"/>
<dbReference type="GO" id="GO:0046872">
    <property type="term" value="F:metal ion binding"/>
    <property type="evidence" value="ECO:0007669"/>
    <property type="project" value="UniProtKB-KW"/>
</dbReference>
<dbReference type="Proteomes" id="UP000007875">
    <property type="component" value="Unassembled WGS sequence"/>
</dbReference>
<dbReference type="InParanoid" id="H2Y8X6"/>
<dbReference type="InterPro" id="IPR005052">
    <property type="entry name" value="Lectin_leg"/>
</dbReference>
<dbReference type="GO" id="GO:0006888">
    <property type="term" value="P:endoplasmic reticulum to Golgi vesicle-mediated transport"/>
    <property type="evidence" value="ECO:0007669"/>
    <property type="project" value="TreeGrafter"/>
</dbReference>
<organism evidence="14 15">
    <name type="scientific">Ciona savignyi</name>
    <name type="common">Pacific transparent sea squirt</name>
    <dbReference type="NCBI Taxonomy" id="51511"/>
    <lineage>
        <taxon>Eukaryota</taxon>
        <taxon>Metazoa</taxon>
        <taxon>Chordata</taxon>
        <taxon>Tunicata</taxon>
        <taxon>Ascidiacea</taxon>
        <taxon>Phlebobranchia</taxon>
        <taxon>Cionidae</taxon>
        <taxon>Ciona</taxon>
    </lineage>
</organism>
<dbReference type="Gene3D" id="2.60.120.200">
    <property type="match status" value="1"/>
</dbReference>
<evidence type="ECO:0000256" key="9">
    <source>
        <dbReference type="ARBA" id="ARBA00023157"/>
    </source>
</evidence>
<keyword evidence="7" id="KW-0333">Golgi apparatus</keyword>
<keyword evidence="9" id="KW-1015">Disulfide bond</keyword>
<keyword evidence="4 12" id="KW-0732">Signal</keyword>
<evidence type="ECO:0000256" key="5">
    <source>
        <dbReference type="ARBA" id="ARBA00022734"/>
    </source>
</evidence>
<dbReference type="eggNOG" id="KOG3839">
    <property type="taxonomic scope" value="Eukaryota"/>
</dbReference>
<dbReference type="GO" id="GO:0005789">
    <property type="term" value="C:endoplasmic reticulum membrane"/>
    <property type="evidence" value="ECO:0007669"/>
    <property type="project" value="TreeGrafter"/>
</dbReference>
<dbReference type="GO" id="GO:0030134">
    <property type="term" value="C:COPII-coated ER to Golgi transport vesicle"/>
    <property type="evidence" value="ECO:0007669"/>
    <property type="project" value="TreeGrafter"/>
</dbReference>
<keyword evidence="15" id="KW-1185">Reference proteome</keyword>
<dbReference type="GeneTree" id="ENSGT00940000155596"/>
<protein>
    <recommendedName>
        <fullName evidence="13">L-type lectin-like domain-containing protein</fullName>
    </recommendedName>
</protein>
<evidence type="ECO:0000313" key="14">
    <source>
        <dbReference type="Ensembl" id="ENSCSAVP00000001774.1"/>
    </source>
</evidence>
<dbReference type="FunCoup" id="H2Y8X6">
    <property type="interactions" value="388"/>
</dbReference>
<evidence type="ECO:0000256" key="10">
    <source>
        <dbReference type="ARBA" id="ARBA00023180"/>
    </source>
</evidence>
<dbReference type="PANTHER" id="PTHR12223">
    <property type="entry name" value="VESICULAR MANNOSE-BINDING LECTIN"/>
    <property type="match status" value="1"/>
</dbReference>
<reference evidence="14" key="2">
    <citation type="submission" date="2025-08" db="UniProtKB">
        <authorList>
            <consortium name="Ensembl"/>
        </authorList>
    </citation>
    <scope>IDENTIFICATION</scope>
</reference>
<feature type="domain" description="L-type lectin-like" evidence="13">
    <location>
        <begin position="37"/>
        <end position="257"/>
    </location>
</feature>
<evidence type="ECO:0000256" key="12">
    <source>
        <dbReference type="SAM" id="SignalP"/>
    </source>
</evidence>
<dbReference type="GO" id="GO:0005537">
    <property type="term" value="F:D-mannose binding"/>
    <property type="evidence" value="ECO:0007669"/>
    <property type="project" value="TreeGrafter"/>
</dbReference>
<keyword evidence="5" id="KW-0430">Lectin</keyword>
<evidence type="ECO:0000256" key="2">
    <source>
        <dbReference type="ARBA" id="ARBA00022692"/>
    </source>
</evidence>
<dbReference type="Pfam" id="PF03388">
    <property type="entry name" value="Lectin_leg-like"/>
    <property type="match status" value="1"/>
</dbReference>
<keyword evidence="8" id="KW-0472">Membrane</keyword>
<dbReference type="GO" id="GO:0005793">
    <property type="term" value="C:endoplasmic reticulum-Golgi intermediate compartment"/>
    <property type="evidence" value="ECO:0007669"/>
    <property type="project" value="TreeGrafter"/>
</dbReference>
<comment type="subcellular location">
    <subcellularLocation>
        <location evidence="11">Endomembrane system</location>
        <topology evidence="11">Single-pass type I membrane protein</topology>
    </subcellularLocation>
    <subcellularLocation>
        <location evidence="1">Golgi apparatus membrane</location>
        <topology evidence="1">Single-pass membrane protein</topology>
    </subcellularLocation>
</comment>
<dbReference type="HOGENOM" id="CLU_041093_0_0_1"/>
<dbReference type="InterPro" id="IPR051136">
    <property type="entry name" value="Intracellular_Lectin-GPT"/>
</dbReference>
<reference evidence="15" key="1">
    <citation type="submission" date="2003-08" db="EMBL/GenBank/DDBJ databases">
        <authorList>
            <person name="Birren B."/>
            <person name="Nusbaum C."/>
            <person name="Abebe A."/>
            <person name="Abouelleil A."/>
            <person name="Adekoya E."/>
            <person name="Ait-zahra M."/>
            <person name="Allen N."/>
            <person name="Allen T."/>
            <person name="An P."/>
            <person name="Anderson M."/>
            <person name="Anderson S."/>
            <person name="Arachchi H."/>
            <person name="Armbruster J."/>
            <person name="Bachantsang P."/>
            <person name="Baldwin J."/>
            <person name="Barry A."/>
            <person name="Bayul T."/>
            <person name="Blitshsteyn B."/>
            <person name="Bloom T."/>
            <person name="Blye J."/>
            <person name="Boguslavskiy L."/>
            <person name="Borowsky M."/>
            <person name="Boukhgalter B."/>
            <person name="Brunache A."/>
            <person name="Butler J."/>
            <person name="Calixte N."/>
            <person name="Calvo S."/>
            <person name="Camarata J."/>
            <person name="Campo K."/>
            <person name="Chang J."/>
            <person name="Cheshatsang Y."/>
            <person name="Citroen M."/>
            <person name="Collymore A."/>
            <person name="Considine T."/>
            <person name="Cook A."/>
            <person name="Cooke P."/>
            <person name="Corum B."/>
            <person name="Cuomo C."/>
            <person name="David R."/>
            <person name="Dawoe T."/>
            <person name="Degray S."/>
            <person name="Dodge S."/>
            <person name="Dooley K."/>
            <person name="Dorje P."/>
            <person name="Dorjee K."/>
            <person name="Dorris L."/>
            <person name="Duffey N."/>
            <person name="Dupes A."/>
            <person name="Elkins T."/>
            <person name="Engels R."/>
            <person name="Erickson J."/>
            <person name="Farina A."/>
            <person name="Faro S."/>
            <person name="Ferreira P."/>
            <person name="Fischer H."/>
            <person name="Fitzgerald M."/>
            <person name="Foley K."/>
            <person name="Gage D."/>
            <person name="Galagan J."/>
            <person name="Gearin G."/>
            <person name="Gnerre S."/>
            <person name="Gnirke A."/>
            <person name="Goyette A."/>
            <person name="Graham J."/>
            <person name="Grandbois E."/>
            <person name="Gyaltsen K."/>
            <person name="Hafez N."/>
            <person name="Hagopian D."/>
            <person name="Hagos B."/>
            <person name="Hall J."/>
            <person name="Hatcher B."/>
            <person name="Heller A."/>
            <person name="Higgins H."/>
            <person name="Honan T."/>
            <person name="Horn A."/>
            <person name="Houde N."/>
            <person name="Hughes L."/>
            <person name="Hulme W."/>
            <person name="Husby E."/>
            <person name="Iliev I."/>
            <person name="Jaffe D."/>
            <person name="Jones C."/>
            <person name="Kamal M."/>
            <person name="Kamat A."/>
            <person name="Kamvysselis M."/>
            <person name="Karlsson E."/>
            <person name="Kells C."/>
            <person name="Kieu A."/>
            <person name="Kisner P."/>
            <person name="Kodira C."/>
            <person name="Kulbokas E."/>
            <person name="Labutti K."/>
            <person name="Lama D."/>
            <person name="Landers T."/>
            <person name="Leger J."/>
            <person name="Levine S."/>
            <person name="Lewis D."/>
            <person name="Lewis T."/>
            <person name="Lindblad-toh K."/>
            <person name="Liu X."/>
            <person name="Lokyitsang T."/>
            <person name="Lokyitsang Y."/>
            <person name="Lucien O."/>
            <person name="Lui A."/>
            <person name="Ma L.J."/>
            <person name="Mabbitt R."/>
            <person name="Macdonald J."/>
            <person name="Maclean C."/>
            <person name="Major J."/>
            <person name="Manning J."/>
            <person name="Marabella R."/>
            <person name="Maru K."/>
            <person name="Matthews C."/>
            <person name="Mauceli E."/>
            <person name="Mccarthy M."/>
            <person name="Mcdonough S."/>
            <person name="Mcghee T."/>
            <person name="Meldrim J."/>
            <person name="Meneus L."/>
            <person name="Mesirov J."/>
            <person name="Mihalev A."/>
            <person name="Mihova T."/>
            <person name="Mikkelsen T."/>
            <person name="Mlenga V."/>
            <person name="Moru K."/>
            <person name="Mozes J."/>
            <person name="Mulrain L."/>
            <person name="Munson G."/>
            <person name="Naylor J."/>
            <person name="Newes C."/>
            <person name="Nguyen C."/>
            <person name="Nguyen N."/>
            <person name="Nguyen T."/>
            <person name="Nicol R."/>
            <person name="Nielsen C."/>
            <person name="Nizzari M."/>
            <person name="Norbu C."/>
            <person name="Norbu N."/>
            <person name="O'donnell P."/>
            <person name="Okoawo O."/>
            <person name="O'leary S."/>
            <person name="Omotosho B."/>
            <person name="O'neill K."/>
            <person name="Osman S."/>
            <person name="Parker S."/>
            <person name="Perrin D."/>
            <person name="Phunkhang P."/>
            <person name="Piqani B."/>
            <person name="Purcell S."/>
            <person name="Rachupka T."/>
            <person name="Ramasamy U."/>
            <person name="Rameau R."/>
            <person name="Ray V."/>
            <person name="Raymond C."/>
            <person name="Retta R."/>
            <person name="Richardson S."/>
            <person name="Rise C."/>
            <person name="Rodriguez J."/>
            <person name="Rogers J."/>
            <person name="Rogov P."/>
            <person name="Rutman M."/>
            <person name="Schupbach R."/>
            <person name="Seaman C."/>
            <person name="Settipalli S."/>
            <person name="Sharpe T."/>
            <person name="Sheridan J."/>
            <person name="Sherpa N."/>
            <person name="Shi J."/>
            <person name="Smirnov S."/>
            <person name="Smith C."/>
            <person name="Sougnez C."/>
            <person name="Spencer B."/>
            <person name="Stalker J."/>
            <person name="Stange-thomann N."/>
            <person name="Stavropoulos S."/>
            <person name="Stetson K."/>
            <person name="Stone C."/>
            <person name="Stone S."/>
            <person name="Stubbs M."/>
            <person name="Talamas J."/>
            <person name="Tchuinga P."/>
            <person name="Tenzing P."/>
            <person name="Tesfaye S."/>
            <person name="Theodore J."/>
            <person name="Thoulutsang Y."/>
            <person name="Topham K."/>
            <person name="Towey S."/>
            <person name="Tsamla T."/>
            <person name="Tsomo N."/>
            <person name="Vallee D."/>
            <person name="Vassiliev H."/>
            <person name="Venkataraman V."/>
            <person name="Vinson J."/>
            <person name="Vo A."/>
            <person name="Wade C."/>
            <person name="Wang S."/>
            <person name="Wangchuk T."/>
            <person name="Wangdi T."/>
            <person name="Whittaker C."/>
            <person name="Wilkinson J."/>
            <person name="Wu Y."/>
            <person name="Wyman D."/>
            <person name="Yadav S."/>
            <person name="Yang S."/>
            <person name="Yang X."/>
            <person name="Yeager S."/>
            <person name="Yee E."/>
            <person name="Young G."/>
            <person name="Zainoun J."/>
            <person name="Zembeck L."/>
            <person name="Zimmer A."/>
            <person name="Zody M."/>
            <person name="Lander E."/>
        </authorList>
    </citation>
    <scope>NUCLEOTIDE SEQUENCE [LARGE SCALE GENOMIC DNA]</scope>
</reference>
<evidence type="ECO:0000256" key="3">
    <source>
        <dbReference type="ARBA" id="ARBA00022723"/>
    </source>
</evidence>
<evidence type="ECO:0000256" key="6">
    <source>
        <dbReference type="ARBA" id="ARBA00022989"/>
    </source>
</evidence>
<dbReference type="GO" id="GO:0000139">
    <property type="term" value="C:Golgi membrane"/>
    <property type="evidence" value="ECO:0007669"/>
    <property type="project" value="UniProtKB-SubCell"/>
</dbReference>
<evidence type="ECO:0000256" key="8">
    <source>
        <dbReference type="ARBA" id="ARBA00023136"/>
    </source>
</evidence>
<evidence type="ECO:0000256" key="4">
    <source>
        <dbReference type="ARBA" id="ARBA00022729"/>
    </source>
</evidence>
<evidence type="ECO:0000256" key="1">
    <source>
        <dbReference type="ARBA" id="ARBA00004194"/>
    </source>
</evidence>